<sequence>MPFDLEHEIQLTEMERQAGFDALVQTVNIMAGRVDAIFNRVAQMQDDIHILIARTTPTSNCVFCASGENIDTIQLDAIATPMPFVLLYRLYRLLRLDSFLLHLPLGL</sequence>
<organism evidence="1 2">
    <name type="scientific">Haemonchus contortus</name>
    <name type="common">Barber pole worm</name>
    <dbReference type="NCBI Taxonomy" id="6289"/>
    <lineage>
        <taxon>Eukaryota</taxon>
        <taxon>Metazoa</taxon>
        <taxon>Ecdysozoa</taxon>
        <taxon>Nematoda</taxon>
        <taxon>Chromadorea</taxon>
        <taxon>Rhabditida</taxon>
        <taxon>Rhabditina</taxon>
        <taxon>Rhabditomorpha</taxon>
        <taxon>Strongyloidea</taxon>
        <taxon>Trichostrongylidae</taxon>
        <taxon>Haemonchus</taxon>
    </lineage>
</organism>
<name>A0A7I5E976_HAECO</name>
<evidence type="ECO:0000313" key="2">
    <source>
        <dbReference type="WBParaSite" id="HCON_00081460-00001"/>
    </source>
</evidence>
<protein>
    <submittedName>
        <fullName evidence="2">HisKA domain-containing protein</fullName>
    </submittedName>
</protein>
<keyword evidence="1" id="KW-1185">Reference proteome</keyword>
<accession>A0A7I5E976</accession>
<dbReference type="OMA" id="QHASMES"/>
<dbReference type="WBParaSite" id="HCON_00081460-00001">
    <property type="protein sequence ID" value="HCON_00081460-00001"/>
    <property type="gene ID" value="HCON_00081460"/>
</dbReference>
<dbReference type="Proteomes" id="UP000025227">
    <property type="component" value="Unplaced"/>
</dbReference>
<evidence type="ECO:0000313" key="1">
    <source>
        <dbReference type="Proteomes" id="UP000025227"/>
    </source>
</evidence>
<reference evidence="2" key="1">
    <citation type="submission" date="2020-12" db="UniProtKB">
        <authorList>
            <consortium name="WormBaseParasite"/>
        </authorList>
    </citation>
    <scope>IDENTIFICATION</scope>
    <source>
        <strain evidence="2">MHco3</strain>
    </source>
</reference>
<proteinExistence type="predicted"/>
<dbReference type="AlphaFoldDB" id="A0A7I5E976"/>